<dbReference type="AlphaFoldDB" id="A0A0D8BA74"/>
<reference evidence="1 2" key="2">
    <citation type="journal article" date="2016" name="Genome Announc.">
        <title>Permanent Draft Genome Sequences for Two Variants of Frankia sp. Strain CpI1, the First Frankia Strain Isolated from Root Nodules of Comptonia peregrina.</title>
        <authorList>
            <person name="Oshone R."/>
            <person name="Hurst S.G.IV."/>
            <person name="Abebe-Akele F."/>
            <person name="Simpson S."/>
            <person name="Morris K."/>
            <person name="Thomas W.K."/>
            <person name="Tisa L.S."/>
        </authorList>
    </citation>
    <scope>NUCLEOTIDE SEQUENCE [LARGE SCALE GENOMIC DNA]</scope>
    <source>
        <strain evidence="2">CpI1-S</strain>
    </source>
</reference>
<gene>
    <name evidence="1" type="ORF">FF36_04882</name>
</gene>
<protein>
    <recommendedName>
        <fullName evidence="3">AAA domain</fullName>
    </recommendedName>
</protein>
<dbReference type="InterPro" id="IPR027417">
    <property type="entry name" value="P-loop_NTPase"/>
</dbReference>
<dbReference type="OrthoDB" id="9783370at2"/>
<dbReference type="Gene3D" id="3.40.50.300">
    <property type="entry name" value="P-loop containing nucleotide triphosphate hydrolases"/>
    <property type="match status" value="1"/>
</dbReference>
<dbReference type="EMBL" id="JYFN01000050">
    <property type="protein sequence ID" value="KJE20834.1"/>
    <property type="molecule type" value="Genomic_DNA"/>
</dbReference>
<comment type="caution">
    <text evidence="1">The sequence shown here is derived from an EMBL/GenBank/DDBJ whole genome shotgun (WGS) entry which is preliminary data.</text>
</comment>
<proteinExistence type="predicted"/>
<organism evidence="1 2">
    <name type="scientific">Frankia torreyi</name>
    <dbReference type="NCBI Taxonomy" id="1856"/>
    <lineage>
        <taxon>Bacteria</taxon>
        <taxon>Bacillati</taxon>
        <taxon>Actinomycetota</taxon>
        <taxon>Actinomycetes</taxon>
        <taxon>Frankiales</taxon>
        <taxon>Frankiaceae</taxon>
        <taxon>Frankia</taxon>
    </lineage>
</organism>
<evidence type="ECO:0000313" key="2">
    <source>
        <dbReference type="Proteomes" id="UP000032545"/>
    </source>
</evidence>
<dbReference type="Proteomes" id="UP000032545">
    <property type="component" value="Unassembled WGS sequence"/>
</dbReference>
<evidence type="ECO:0008006" key="3">
    <source>
        <dbReference type="Google" id="ProtNLM"/>
    </source>
</evidence>
<sequence>MSFDDGRIMLEPDAEGPGARRWWLFHGTGEPPDADLQWPPAPPWRRFAGPVVDGPPPPEDDEEISRLRGEVSAMLLTPAQVSAVNVALLLRRPILVTAAPGSGQAGLAHLIARELRLGRVLRWSVNRHTTLRDGVHDFDALGLASAAIQLRADQPVVEPGAPPGTRRSVKGHLADLLGHDAERRPPDSLPVHRYVRLGPLGTALLGRTRPRVLLIDRLDRSGYDLPDDVLDVLDEGRAVVPELARLPPTTGPLPVAVDDPGAHALLDAGIIQCAEPPVVVITSSGERDFSPTFHGRCVHLRMPAPSRTRLQTVAESRYGAVPGVAALIARFDKRRSAGAELTIDQLLDALHLAAAGVLDDDSTGLALDAVWGGAADDPSAGLP</sequence>
<dbReference type="PATRIC" id="fig|1502723.3.peg.4866"/>
<dbReference type="RefSeq" id="WP_052681382.1">
    <property type="nucleotide sequence ID" value="NZ_JYFN01000050.1"/>
</dbReference>
<name>A0A0D8BA74_9ACTN</name>
<reference evidence="2" key="1">
    <citation type="submission" date="2015-02" db="EMBL/GenBank/DDBJ databases">
        <title>Draft Genome of Frankia sp. CpI1-S.</title>
        <authorList>
            <person name="Oshone R.T."/>
            <person name="Ngom M."/>
            <person name="Ghodhbane-Gtari F."/>
            <person name="Gtari M."/>
            <person name="Morris K."/>
            <person name="Thomas K."/>
            <person name="Sen A."/>
            <person name="Tisa L.S."/>
        </authorList>
    </citation>
    <scope>NUCLEOTIDE SEQUENCE [LARGE SCALE GENOMIC DNA]</scope>
    <source>
        <strain evidence="2">CpI1-S</strain>
    </source>
</reference>
<evidence type="ECO:0000313" key="1">
    <source>
        <dbReference type="EMBL" id="KJE20834.1"/>
    </source>
</evidence>
<keyword evidence="2" id="KW-1185">Reference proteome</keyword>
<dbReference type="SUPFAM" id="SSF52540">
    <property type="entry name" value="P-loop containing nucleoside triphosphate hydrolases"/>
    <property type="match status" value="1"/>
</dbReference>
<accession>A0A0D8BA74</accession>